<accession>A0A5K1J0V5</accession>
<sequence>MEKEEIELASDKSASDIEITVEELLDFGIDVDQVIQRRC</sequence>
<protein>
    <submittedName>
        <fullName evidence="1">Uncharacterized protein</fullName>
    </submittedName>
</protein>
<dbReference type="Proteomes" id="UP000368032">
    <property type="component" value="Unassembled WGS sequence"/>
</dbReference>
<proteinExistence type="predicted"/>
<reference evidence="1 2" key="1">
    <citation type="submission" date="2019-10" db="EMBL/GenBank/DDBJ databases">
        <authorList>
            <person name="Wolf R A."/>
        </authorList>
    </citation>
    <scope>NUCLEOTIDE SEQUENCE [LARGE SCALE GENOMIC DNA]</scope>
    <source>
        <strain evidence="1">Collinsella_aerofaciens_DSM_13712</strain>
    </source>
</reference>
<gene>
    <name evidence="1" type="ORF">CKJAJONC_01828</name>
</gene>
<dbReference type="AlphaFoldDB" id="A0A5K1J0V5"/>
<evidence type="ECO:0000313" key="1">
    <source>
        <dbReference type="EMBL" id="VWL96125.1"/>
    </source>
</evidence>
<dbReference type="EMBL" id="CABWIF010000019">
    <property type="protein sequence ID" value="VWL96125.1"/>
    <property type="molecule type" value="Genomic_DNA"/>
</dbReference>
<name>A0A5K1J0V5_9ACTN</name>
<evidence type="ECO:0000313" key="2">
    <source>
        <dbReference type="Proteomes" id="UP000368032"/>
    </source>
</evidence>
<organism evidence="1 2">
    <name type="scientific">Collinsella aerofaciens</name>
    <dbReference type="NCBI Taxonomy" id="74426"/>
    <lineage>
        <taxon>Bacteria</taxon>
        <taxon>Bacillati</taxon>
        <taxon>Actinomycetota</taxon>
        <taxon>Coriobacteriia</taxon>
        <taxon>Coriobacteriales</taxon>
        <taxon>Coriobacteriaceae</taxon>
        <taxon>Collinsella</taxon>
    </lineage>
</organism>